<comment type="caution">
    <text evidence="1">The sequence shown here is derived from an EMBL/GenBank/DDBJ whole genome shotgun (WGS) entry which is preliminary data.</text>
</comment>
<proteinExistence type="predicted"/>
<protein>
    <recommendedName>
        <fullName evidence="3">Lipoprotein</fullName>
    </recommendedName>
</protein>
<name>A0ABV5E177_9ACTN</name>
<gene>
    <name evidence="1" type="ORF">VSQ78_23080</name>
</gene>
<dbReference type="EMBL" id="JAYMRS010000012">
    <property type="protein sequence ID" value="MFB8770595.1"/>
    <property type="molecule type" value="Genomic_DNA"/>
</dbReference>
<evidence type="ECO:0008006" key="3">
    <source>
        <dbReference type="Google" id="ProtNLM"/>
    </source>
</evidence>
<dbReference type="Proteomes" id="UP001585053">
    <property type="component" value="Unassembled WGS sequence"/>
</dbReference>
<reference evidence="1 2" key="1">
    <citation type="submission" date="2024-01" db="EMBL/GenBank/DDBJ databases">
        <title>Genome mining of biosynthetic gene clusters to explore secondary metabolites of Streptomyces sp.</title>
        <authorList>
            <person name="Baig A."/>
            <person name="Ajitkumar Shintre N."/>
            <person name="Kumar H."/>
            <person name="Anbarasu A."/>
            <person name="Ramaiah S."/>
        </authorList>
    </citation>
    <scope>NUCLEOTIDE SEQUENCE [LARGE SCALE GENOMIC DNA]</scope>
    <source>
        <strain evidence="1 2">A01</strain>
    </source>
</reference>
<accession>A0ABV5E177</accession>
<organism evidence="1 2">
    <name type="scientific">Nocardiopsis alba</name>
    <dbReference type="NCBI Taxonomy" id="53437"/>
    <lineage>
        <taxon>Bacteria</taxon>
        <taxon>Bacillati</taxon>
        <taxon>Actinomycetota</taxon>
        <taxon>Actinomycetes</taxon>
        <taxon>Streptosporangiales</taxon>
        <taxon>Nocardiopsidaceae</taxon>
        <taxon>Nocardiopsis</taxon>
    </lineage>
</organism>
<evidence type="ECO:0000313" key="1">
    <source>
        <dbReference type="EMBL" id="MFB8770595.1"/>
    </source>
</evidence>
<sequence length="165" mass="18517">MGCSTAEEVEGEDDSAQEQEEAFIARTWVINTARVHVLDRMLEVDPESMAVLGDAESPFRESGELVWETNVDLFLEAGLLLEGEDGYRVDTELSMADAGRNVDLSGDHMEGALGDTLRASTVTWCDEEKRGVDLAQEYYEGHYGDFDTHEEYEEAIVEYVECEFD</sequence>
<evidence type="ECO:0000313" key="2">
    <source>
        <dbReference type="Proteomes" id="UP001585053"/>
    </source>
</evidence>
<dbReference type="RefSeq" id="WP_014911222.1">
    <property type="nucleotide sequence ID" value="NZ_JAYMRS010000012.1"/>
</dbReference>
<keyword evidence="2" id="KW-1185">Reference proteome</keyword>